<reference evidence="7" key="3">
    <citation type="submission" date="2025-09" db="UniProtKB">
        <authorList>
            <consortium name="Ensembl"/>
        </authorList>
    </citation>
    <scope>IDENTIFICATION</scope>
</reference>
<evidence type="ECO:0000256" key="3">
    <source>
        <dbReference type="ARBA" id="ARBA00022833"/>
    </source>
</evidence>
<keyword evidence="1" id="KW-0479">Metal-binding</keyword>
<name>A0A8C5HVG2_GOUWI</name>
<protein>
    <recommendedName>
        <fullName evidence="6">THAP-type domain-containing protein</fullName>
    </recommendedName>
</protein>
<dbReference type="AlphaFoldDB" id="A0A8C5HVG2"/>
<dbReference type="GO" id="GO:0003677">
    <property type="term" value="F:DNA binding"/>
    <property type="evidence" value="ECO:0007669"/>
    <property type="project" value="UniProtKB-UniRule"/>
</dbReference>
<dbReference type="Pfam" id="PF05485">
    <property type="entry name" value="THAP"/>
    <property type="match status" value="1"/>
</dbReference>
<dbReference type="SUPFAM" id="SSF57716">
    <property type="entry name" value="Glucocorticoid receptor-like (DNA-binding domain)"/>
    <property type="match status" value="1"/>
</dbReference>
<keyword evidence="2 5" id="KW-0863">Zinc-finger</keyword>
<organism evidence="7 8">
    <name type="scientific">Gouania willdenowi</name>
    <name type="common">Blunt-snouted clingfish</name>
    <name type="synonym">Lepadogaster willdenowi</name>
    <dbReference type="NCBI Taxonomy" id="441366"/>
    <lineage>
        <taxon>Eukaryota</taxon>
        <taxon>Metazoa</taxon>
        <taxon>Chordata</taxon>
        <taxon>Craniata</taxon>
        <taxon>Vertebrata</taxon>
        <taxon>Euteleostomi</taxon>
        <taxon>Actinopterygii</taxon>
        <taxon>Neopterygii</taxon>
        <taxon>Teleostei</taxon>
        <taxon>Neoteleostei</taxon>
        <taxon>Acanthomorphata</taxon>
        <taxon>Ovalentaria</taxon>
        <taxon>Blenniimorphae</taxon>
        <taxon>Blenniiformes</taxon>
        <taxon>Gobiesocoidei</taxon>
        <taxon>Gobiesocidae</taxon>
        <taxon>Gobiesocinae</taxon>
        <taxon>Gouania</taxon>
    </lineage>
</organism>
<evidence type="ECO:0000256" key="5">
    <source>
        <dbReference type="PROSITE-ProRule" id="PRU00309"/>
    </source>
</evidence>
<dbReference type="GO" id="GO:0008270">
    <property type="term" value="F:zinc ion binding"/>
    <property type="evidence" value="ECO:0007669"/>
    <property type="project" value="UniProtKB-KW"/>
</dbReference>
<keyword evidence="3" id="KW-0862">Zinc</keyword>
<evidence type="ECO:0000256" key="2">
    <source>
        <dbReference type="ARBA" id="ARBA00022771"/>
    </source>
</evidence>
<evidence type="ECO:0000256" key="1">
    <source>
        <dbReference type="ARBA" id="ARBA00022723"/>
    </source>
</evidence>
<proteinExistence type="predicted"/>
<dbReference type="Proteomes" id="UP000694680">
    <property type="component" value="Chromosome 20"/>
</dbReference>
<reference evidence="7" key="1">
    <citation type="submission" date="2020-06" db="EMBL/GenBank/DDBJ databases">
        <authorList>
            <consortium name="Wellcome Sanger Institute Data Sharing"/>
        </authorList>
    </citation>
    <scope>NUCLEOTIDE SEQUENCE [LARGE SCALE GENOMIC DNA]</scope>
</reference>
<evidence type="ECO:0000313" key="7">
    <source>
        <dbReference type="Ensembl" id="ENSGWIP00000049307.1"/>
    </source>
</evidence>
<evidence type="ECO:0000313" key="8">
    <source>
        <dbReference type="Proteomes" id="UP000694680"/>
    </source>
</evidence>
<keyword evidence="8" id="KW-1185">Reference proteome</keyword>
<accession>A0A8C5HVG2</accession>
<sequence>MSHSTDRNVCLGGCFCSVPGCSYGPHNAFPMDPEQRRQQNQAVRRDEGPEFCIKPGSTFVCSLHFTQEDFVSGSTISRLKSGAVASLFPWNHFFAPARLPLRGAQKRQLVLSQQTSQAEAATVDHDYVSPPPTDKYLRW</sequence>
<keyword evidence="4 5" id="KW-0238">DNA-binding</keyword>
<dbReference type="PROSITE" id="PS50950">
    <property type="entry name" value="ZF_THAP"/>
    <property type="match status" value="1"/>
</dbReference>
<feature type="domain" description="THAP-type" evidence="6">
    <location>
        <begin position="1"/>
        <end position="88"/>
    </location>
</feature>
<dbReference type="InterPro" id="IPR006612">
    <property type="entry name" value="THAP_Znf"/>
</dbReference>
<evidence type="ECO:0000256" key="4">
    <source>
        <dbReference type="ARBA" id="ARBA00023125"/>
    </source>
</evidence>
<dbReference type="Ensembl" id="ENSGWIT00000053299.1">
    <property type="protein sequence ID" value="ENSGWIP00000049307.1"/>
    <property type="gene ID" value="ENSGWIG00000024062.1"/>
</dbReference>
<reference evidence="7" key="2">
    <citation type="submission" date="2025-08" db="UniProtKB">
        <authorList>
            <consortium name="Ensembl"/>
        </authorList>
    </citation>
    <scope>IDENTIFICATION</scope>
</reference>
<dbReference type="SMART" id="SM00980">
    <property type="entry name" value="THAP"/>
    <property type="match status" value="1"/>
</dbReference>
<evidence type="ECO:0000259" key="6">
    <source>
        <dbReference type="PROSITE" id="PS50950"/>
    </source>
</evidence>